<evidence type="ECO:0000259" key="9">
    <source>
        <dbReference type="SMART" id="SM00382"/>
    </source>
</evidence>
<sequence>MGKSVEEAMLREIEGTPSPSEAKRRRRCVQSKLCWGRPRGDGGEAAATDVVEAGESEREDTEGENTGKRERKRKPKAKTPKKSPIIRRTPRTGNKSSLVSPGKFTYRHRQICCCPQEVDDWRCIILLNKNNIFIIFEGNKSGKSLKNCQSSDASKSDATKDLDGPFSPKCNLHLEAKLAAEENMHLSAGKQMHPLFTSRKEVKMLREVQDTKKLEDRQLPWYMWGEVISYAPVHILGTQVDDVSLDWGNWNFMEQTLDYGGRALEDSLVVCGGLVKPLRLDTSFLEEMHMNQTSNTEEKSSTITTFVVSDGQYEKQQLLPYLEYHLNSNFPLLSRCGSYVENSESRHQDELHKERLLSYYRRSEYCPECSLWTAKYQPENASEVCGNFQSVRQLSEWLKSWHDKGQKSGKKCSSREHYTVEDDEILSETEFDMDDREDDFKLSNVLLITGPVGSGKSAAIYACAKEQGFIIIEANASELRNGANIKRKFQEAMGSHRYNRWSFDDTIGSSKQNLDVAPGMPNMRDNVKFDSFTLKAPTDTQENFHTECSRNKENRVAIKTLILFEDVDTVFEEDCGFISSVLQLAETAKRPIILTSNSKNPVLPPLLNRLVLNFELPSAAELFWHLYMICASEKAQISAHLLEQLIISCLGDIRKIIMLLQFWCQGNKYHVVRNLHTCSPLQFDIDTVHLIIPRIIPWGFQCELSEKVADEISRSMFSMEDNLKLLEFKPAEKVGSAKVEKIHNVINKRKKSKLKRKQSDLDSTEFPADAKDLDDFSDASESFARFDQQQRTRQRAHIVLSSQSDDEPSAVELQPAEIVSADLSYCPLPDMSNLCSLQTLKVVSPLRPLADLEYQSQRNCIQPLLESSDIASVSHICDTFKVQEVSCVPESSFIAESDISRRDNAISMAVSSNTIAVNLIDLLNPIHESPGEVNNLTASITEVNLCPVSNINEVDAESVYGNEELGDSQNGVQFPANGDGIELPASGYQFMDECSRADFSIGLVPGRCERSPRVFSVQETWRRLRNQREELRTYLSKNQMEYSVVDLASGLTDLISETDIMFSRSNPLINDILEPSLIPSVEPDDFSWYDRQYEMGSTYVQHGLCLYTDKCAKTCPDMVFMEPETLVLEMLASSTNAMAMGKLLSLESTNTRNLSNHGLNLKEIGHGISLERKQQCALMDALLPLVPARLSMTLRGSGFHDYLSFTSRISRFESARISESMKENSHRRSRDLRHYLSSGSLLLSREDVALLARACCFKEAVP</sequence>
<comment type="subcellular location">
    <subcellularLocation>
        <location evidence="1">Nucleus</location>
    </subcellularLocation>
</comment>
<feature type="domain" description="AAA+ ATPase" evidence="9">
    <location>
        <begin position="442"/>
        <end position="618"/>
    </location>
</feature>
<evidence type="ECO:0000256" key="2">
    <source>
        <dbReference type="ARBA" id="ARBA00006168"/>
    </source>
</evidence>
<keyword evidence="4" id="KW-0227">DNA damage</keyword>
<feature type="compositionally biased region" description="Basic residues" evidence="8">
    <location>
        <begin position="69"/>
        <end position="90"/>
    </location>
</feature>
<dbReference type="Gene3D" id="1.10.8.60">
    <property type="match status" value="1"/>
</dbReference>
<dbReference type="GO" id="GO:0005524">
    <property type="term" value="F:ATP binding"/>
    <property type="evidence" value="ECO:0007669"/>
    <property type="project" value="UniProtKB-KW"/>
</dbReference>
<keyword evidence="5" id="KW-0067">ATP-binding</keyword>
<dbReference type="PANTHER" id="PTHR12172">
    <property type="entry name" value="CELL CYCLE CHECKPOINT PROTEIN RAD17"/>
    <property type="match status" value="1"/>
</dbReference>
<name>A0A8D6ZYF2_MUSAM</name>
<proteinExistence type="inferred from homology"/>
<dbReference type="GO" id="GO:0006281">
    <property type="term" value="P:DNA repair"/>
    <property type="evidence" value="ECO:0007669"/>
    <property type="project" value="InterPro"/>
</dbReference>
<evidence type="ECO:0000256" key="3">
    <source>
        <dbReference type="ARBA" id="ARBA00022741"/>
    </source>
</evidence>
<evidence type="ECO:0000313" key="10">
    <source>
        <dbReference type="EMBL" id="CAG1838760.1"/>
    </source>
</evidence>
<feature type="compositionally biased region" description="Basic and acidic residues" evidence="8">
    <location>
        <begin position="1"/>
        <end position="14"/>
    </location>
</feature>
<accession>A0A8D6ZYF2</accession>
<protein>
    <submittedName>
        <fullName evidence="10">(wild Malaysian banana) hypothetical protein</fullName>
    </submittedName>
</protein>
<keyword evidence="3" id="KW-0547">Nucleotide-binding</keyword>
<feature type="region of interest" description="Disordered" evidence="8">
    <location>
        <begin position="1"/>
        <end position="101"/>
    </location>
</feature>
<dbReference type="PANTHER" id="PTHR12172:SF1">
    <property type="entry name" value="P-LOOP CONTAINING NUCLEOSIDE TRIPHOSPHATE HYDROLASES SUPERFAMILY PROTEIN"/>
    <property type="match status" value="1"/>
</dbReference>
<dbReference type="Pfam" id="PF00004">
    <property type="entry name" value="AAA"/>
    <property type="match status" value="1"/>
</dbReference>
<organism evidence="10">
    <name type="scientific">Musa acuminata subsp. malaccensis</name>
    <name type="common">Wild banana</name>
    <name type="synonym">Musa malaccensis</name>
    <dbReference type="NCBI Taxonomy" id="214687"/>
    <lineage>
        <taxon>Eukaryota</taxon>
        <taxon>Viridiplantae</taxon>
        <taxon>Streptophyta</taxon>
        <taxon>Embryophyta</taxon>
        <taxon>Tracheophyta</taxon>
        <taxon>Spermatophyta</taxon>
        <taxon>Magnoliopsida</taxon>
        <taxon>Liliopsida</taxon>
        <taxon>Zingiberales</taxon>
        <taxon>Musaceae</taxon>
        <taxon>Musa</taxon>
    </lineage>
</organism>
<dbReference type="InterPro" id="IPR003959">
    <property type="entry name" value="ATPase_AAA_core"/>
</dbReference>
<dbReference type="GO" id="GO:0005634">
    <property type="term" value="C:nucleus"/>
    <property type="evidence" value="ECO:0007669"/>
    <property type="project" value="UniProtKB-SubCell"/>
</dbReference>
<dbReference type="SUPFAM" id="SSF52540">
    <property type="entry name" value="P-loop containing nucleoside triphosphate hydrolases"/>
    <property type="match status" value="1"/>
</dbReference>
<dbReference type="EMBL" id="HG996470">
    <property type="protein sequence ID" value="CAG1838760.1"/>
    <property type="molecule type" value="Genomic_DNA"/>
</dbReference>
<dbReference type="GO" id="GO:0016887">
    <property type="term" value="F:ATP hydrolysis activity"/>
    <property type="evidence" value="ECO:0007669"/>
    <property type="project" value="InterPro"/>
</dbReference>
<evidence type="ECO:0000256" key="1">
    <source>
        <dbReference type="ARBA" id="ARBA00004123"/>
    </source>
</evidence>
<keyword evidence="6" id="KW-0539">Nucleus</keyword>
<feature type="compositionally biased region" description="Acidic residues" evidence="8">
    <location>
        <begin position="52"/>
        <end position="63"/>
    </location>
</feature>
<dbReference type="Gene3D" id="3.40.50.300">
    <property type="entry name" value="P-loop containing nucleotide triphosphate hydrolases"/>
    <property type="match status" value="1"/>
</dbReference>
<evidence type="ECO:0000256" key="4">
    <source>
        <dbReference type="ARBA" id="ARBA00022763"/>
    </source>
</evidence>
<reference evidence="10" key="1">
    <citation type="submission" date="2021-03" db="EMBL/GenBank/DDBJ databases">
        <authorList>
            <consortium name="Genoscope - CEA"/>
            <person name="William W."/>
        </authorList>
    </citation>
    <scope>NUCLEOTIDE SEQUENCE</scope>
    <source>
        <strain evidence="10">Doubled-haploid Pahang</strain>
    </source>
</reference>
<comment type="similarity">
    <text evidence="2">Belongs to the rad17/RAD24 family.</text>
</comment>
<evidence type="ECO:0000256" key="8">
    <source>
        <dbReference type="SAM" id="MobiDB-lite"/>
    </source>
</evidence>
<dbReference type="SMART" id="SM00382">
    <property type="entry name" value="AAA"/>
    <property type="match status" value="1"/>
</dbReference>
<dbReference type="AlphaFoldDB" id="A0A8D6ZYF2"/>
<dbReference type="InterPro" id="IPR003593">
    <property type="entry name" value="AAA+_ATPase"/>
</dbReference>
<keyword evidence="7" id="KW-0131">Cell cycle</keyword>
<evidence type="ECO:0000256" key="7">
    <source>
        <dbReference type="ARBA" id="ARBA00023306"/>
    </source>
</evidence>
<dbReference type="InterPro" id="IPR004582">
    <property type="entry name" value="Checkpoint_prot_Rad17_Rad24"/>
</dbReference>
<evidence type="ECO:0000256" key="5">
    <source>
        <dbReference type="ARBA" id="ARBA00022840"/>
    </source>
</evidence>
<gene>
    <name evidence="10" type="ORF">GSMUA_269370.1</name>
</gene>
<dbReference type="InterPro" id="IPR027417">
    <property type="entry name" value="P-loop_NTPase"/>
</dbReference>
<evidence type="ECO:0000256" key="6">
    <source>
        <dbReference type="ARBA" id="ARBA00023242"/>
    </source>
</evidence>